<evidence type="ECO:0000313" key="1">
    <source>
        <dbReference type="EMBL" id="PIL36029.1"/>
    </source>
</evidence>
<sequence>MSRRETTSRAVLDDVEPAATDAPPKTVRTIRSIADASQFVTSALAKCTVGWAVDTLTINIQLPPIPPVIRSVLVLVPYLTDLTLLLPAETPPALLFNINFRVLKFFKTNLPHHILTSFLNRHRLVTILVLGPCGRSGGCPLAVGDFEHVTDLECEATCAKNLVHRRLRHLAIVGKSLRGPRIPAILRQVPVVASALYHLTMDFFPDDSDILHAIHRFAPFLKKLRLVERRGGASRHGSSQRRVFKDPLVWGQALRKLSYLEEFALKTSVDLVAFPGQLELERQVIFGWAYGVRVRKSRNLRPPPVRKAHPTLYHIRIYYGRTRDASVLSKWFKDGQVWLRLGQPITGDDLDDIDF</sequence>
<dbReference type="AlphaFoldDB" id="A0A2G8SQI4"/>
<comment type="caution">
    <text evidence="1">The sequence shown here is derived from an EMBL/GenBank/DDBJ whole genome shotgun (WGS) entry which is preliminary data.</text>
</comment>
<dbReference type="EMBL" id="AYKW01000002">
    <property type="protein sequence ID" value="PIL36029.1"/>
    <property type="molecule type" value="Genomic_DNA"/>
</dbReference>
<gene>
    <name evidence="1" type="ORF">GSI_01689</name>
</gene>
<protein>
    <recommendedName>
        <fullName evidence="3">F-box domain-containing protein</fullName>
    </recommendedName>
</protein>
<evidence type="ECO:0000313" key="2">
    <source>
        <dbReference type="Proteomes" id="UP000230002"/>
    </source>
</evidence>
<dbReference type="OrthoDB" id="2795237at2759"/>
<keyword evidence="2" id="KW-1185">Reference proteome</keyword>
<accession>A0A2G8SQI4</accession>
<proteinExistence type="predicted"/>
<reference evidence="1 2" key="1">
    <citation type="journal article" date="2015" name="Sci. Rep.">
        <title>Chromosome-level genome map provides insights into diverse defense mechanisms in the medicinal fungus Ganoderma sinense.</title>
        <authorList>
            <person name="Zhu Y."/>
            <person name="Xu J."/>
            <person name="Sun C."/>
            <person name="Zhou S."/>
            <person name="Xu H."/>
            <person name="Nelson D.R."/>
            <person name="Qian J."/>
            <person name="Song J."/>
            <person name="Luo H."/>
            <person name="Xiang L."/>
            <person name="Li Y."/>
            <person name="Xu Z."/>
            <person name="Ji A."/>
            <person name="Wang L."/>
            <person name="Lu S."/>
            <person name="Hayward A."/>
            <person name="Sun W."/>
            <person name="Li X."/>
            <person name="Schwartz D.C."/>
            <person name="Wang Y."/>
            <person name="Chen S."/>
        </authorList>
    </citation>
    <scope>NUCLEOTIDE SEQUENCE [LARGE SCALE GENOMIC DNA]</scope>
    <source>
        <strain evidence="1 2">ZZ0214-1</strain>
    </source>
</reference>
<name>A0A2G8SQI4_9APHY</name>
<evidence type="ECO:0008006" key="3">
    <source>
        <dbReference type="Google" id="ProtNLM"/>
    </source>
</evidence>
<organism evidence="1 2">
    <name type="scientific">Ganoderma sinense ZZ0214-1</name>
    <dbReference type="NCBI Taxonomy" id="1077348"/>
    <lineage>
        <taxon>Eukaryota</taxon>
        <taxon>Fungi</taxon>
        <taxon>Dikarya</taxon>
        <taxon>Basidiomycota</taxon>
        <taxon>Agaricomycotina</taxon>
        <taxon>Agaricomycetes</taxon>
        <taxon>Polyporales</taxon>
        <taxon>Polyporaceae</taxon>
        <taxon>Ganoderma</taxon>
    </lineage>
</organism>
<dbReference type="Proteomes" id="UP000230002">
    <property type="component" value="Unassembled WGS sequence"/>
</dbReference>